<dbReference type="Pfam" id="PF02204">
    <property type="entry name" value="VPS9"/>
    <property type="match status" value="1"/>
</dbReference>
<evidence type="ECO:0000256" key="3">
    <source>
        <dbReference type="ARBA" id="ARBA00022833"/>
    </source>
</evidence>
<dbReference type="InterPro" id="IPR002653">
    <property type="entry name" value="Znf_A20"/>
</dbReference>
<dbReference type="Gene3D" id="1.20.5.4770">
    <property type="match status" value="1"/>
</dbReference>
<dbReference type="GO" id="GO:0005085">
    <property type="term" value="F:guanyl-nucleotide exchange factor activity"/>
    <property type="evidence" value="ECO:0007669"/>
    <property type="project" value="InterPro"/>
</dbReference>
<dbReference type="SUPFAM" id="SSF57716">
    <property type="entry name" value="Glucocorticoid receptor-like (DNA-binding domain)"/>
    <property type="match status" value="1"/>
</dbReference>
<feature type="non-terminal residue" evidence="7">
    <location>
        <position position="668"/>
    </location>
</feature>
<dbReference type="InterPro" id="IPR037191">
    <property type="entry name" value="VPS9_dom_sf"/>
</dbReference>
<sequence length="668" mass="75421">MSLSAPNKMKHKATGLHGHELKCKNKCGFYGNPEWQGYCSKCYRELNQKIKPDRDIKGLSKKITRSFSDAQDSSLGFSKFEEKKKQQSEKRSKTIKSIMKRGQTMKESTTHSPSRDVLLIGEVLQLSKDLQLKEPVSKDVIKQIQRQLEIISRCFDKSIDEQSEIMQDFYNFMANRCETHPYYQDMTPEQIDLLMDKIEEVLMENLHRTMFQNISSEYEEKDLALQTRIRSLNWIMPHHLFLDIKENSPEVSDLIDKAITDVIEMDSKVAPQEKIQSIVKCSKNIVNIINISQGVVASADEFLPVMVYIVLKANPPLLQSNIKYITSYSIPARLRSGEGAYYFTNLCCAVTFIENLTAESLNLSNDEFERYLAGEVPIGFTEQNPSDCEGLRLMSQNLASLNEIREKSNQVLNEMRTFQEEMVRFKENLLKHKPLSPLMLSETPYTIPADTDMSLIPEILRSRAVREGPREDILVDLECKTLQSPVTKLQTDETVNSSDTVPQNKFSDSFALPDFHSVSLESESKPLSSDIPVNNITAIQSLQVAPPVQAKSITLSCDTFTSSSSVMPKNSSCVSAVQASSLPIPNIKDLDYPTELFPDVKTADNVLGSFDQKEIDVTSNGSDVGGAKCFLHPLSPESEFMEENLHLPPPLQPLVVQNINSESNDRKT</sequence>
<feature type="region of interest" description="Disordered" evidence="4">
    <location>
        <begin position="78"/>
        <end position="112"/>
    </location>
</feature>
<dbReference type="STRING" id="407821.A0A087UJC7"/>
<dbReference type="Pfam" id="PF01754">
    <property type="entry name" value="zf-A20"/>
    <property type="match status" value="1"/>
</dbReference>
<evidence type="ECO:0000259" key="5">
    <source>
        <dbReference type="PROSITE" id="PS51036"/>
    </source>
</evidence>
<protein>
    <submittedName>
        <fullName evidence="7">Rab5 GDP/GTP exchange factor</fullName>
    </submittedName>
</protein>
<evidence type="ECO:0000313" key="8">
    <source>
        <dbReference type="Proteomes" id="UP000054359"/>
    </source>
</evidence>
<feature type="compositionally biased region" description="Basic and acidic residues" evidence="4">
    <location>
        <begin position="79"/>
        <end position="92"/>
    </location>
</feature>
<dbReference type="InterPro" id="IPR045046">
    <property type="entry name" value="Vps9-like"/>
</dbReference>
<dbReference type="GO" id="GO:0031267">
    <property type="term" value="F:small GTPase binding"/>
    <property type="evidence" value="ECO:0007669"/>
    <property type="project" value="TreeGrafter"/>
</dbReference>
<keyword evidence="8" id="KW-1185">Reference proteome</keyword>
<dbReference type="Proteomes" id="UP000054359">
    <property type="component" value="Unassembled WGS sequence"/>
</dbReference>
<feature type="domain" description="VPS9" evidence="6">
    <location>
        <begin position="219"/>
        <end position="362"/>
    </location>
</feature>
<dbReference type="GO" id="GO:0016192">
    <property type="term" value="P:vesicle-mediated transport"/>
    <property type="evidence" value="ECO:0007669"/>
    <property type="project" value="InterPro"/>
</dbReference>
<dbReference type="EMBL" id="KK120076">
    <property type="protein sequence ID" value="KFM77466.1"/>
    <property type="molecule type" value="Genomic_DNA"/>
</dbReference>
<dbReference type="InterPro" id="IPR003123">
    <property type="entry name" value="VPS9"/>
</dbReference>
<dbReference type="PROSITE" id="PS51036">
    <property type="entry name" value="ZF_A20"/>
    <property type="match status" value="1"/>
</dbReference>
<dbReference type="PROSITE" id="PS51205">
    <property type="entry name" value="VPS9"/>
    <property type="match status" value="1"/>
</dbReference>
<name>A0A087UJC7_STEMI</name>
<dbReference type="SMART" id="SM00259">
    <property type="entry name" value="ZnF_A20"/>
    <property type="match status" value="1"/>
</dbReference>
<dbReference type="Pfam" id="PF18151">
    <property type="entry name" value="DUF5601"/>
    <property type="match status" value="1"/>
</dbReference>
<gene>
    <name evidence="7" type="ORF">X975_06963</name>
</gene>
<evidence type="ECO:0000256" key="4">
    <source>
        <dbReference type="SAM" id="MobiDB-lite"/>
    </source>
</evidence>
<dbReference type="SMART" id="SM00167">
    <property type="entry name" value="VPS9"/>
    <property type="match status" value="1"/>
</dbReference>
<dbReference type="InterPro" id="IPR041545">
    <property type="entry name" value="DUF5601"/>
</dbReference>
<dbReference type="SUPFAM" id="SSF109993">
    <property type="entry name" value="VPS9 domain"/>
    <property type="match status" value="1"/>
</dbReference>
<accession>A0A087UJC7</accession>
<dbReference type="PANTHER" id="PTHR23101">
    <property type="entry name" value="RAB GDP/GTP EXCHANGE FACTOR"/>
    <property type="match status" value="1"/>
</dbReference>
<evidence type="ECO:0000313" key="7">
    <source>
        <dbReference type="EMBL" id="KFM77466.1"/>
    </source>
</evidence>
<dbReference type="GO" id="GO:0030139">
    <property type="term" value="C:endocytic vesicle"/>
    <property type="evidence" value="ECO:0007669"/>
    <property type="project" value="TreeGrafter"/>
</dbReference>
<dbReference type="OrthoDB" id="300289at2759"/>
<organism evidence="7 8">
    <name type="scientific">Stegodyphus mimosarum</name>
    <name type="common">African social velvet spider</name>
    <dbReference type="NCBI Taxonomy" id="407821"/>
    <lineage>
        <taxon>Eukaryota</taxon>
        <taxon>Metazoa</taxon>
        <taxon>Ecdysozoa</taxon>
        <taxon>Arthropoda</taxon>
        <taxon>Chelicerata</taxon>
        <taxon>Arachnida</taxon>
        <taxon>Araneae</taxon>
        <taxon>Araneomorphae</taxon>
        <taxon>Entelegynae</taxon>
        <taxon>Eresoidea</taxon>
        <taxon>Eresidae</taxon>
        <taxon>Stegodyphus</taxon>
    </lineage>
</organism>
<proteinExistence type="predicted"/>
<reference evidence="7 8" key="1">
    <citation type="submission" date="2013-11" db="EMBL/GenBank/DDBJ databases">
        <title>Genome sequencing of Stegodyphus mimosarum.</title>
        <authorList>
            <person name="Bechsgaard J."/>
        </authorList>
    </citation>
    <scope>NUCLEOTIDE SEQUENCE [LARGE SCALE GENOMIC DNA]</scope>
</reference>
<keyword evidence="1" id="KW-0479">Metal-binding</keyword>
<dbReference type="PANTHER" id="PTHR23101:SF122">
    <property type="entry name" value="RABAPTIN-5-ASSOCIATED EXCHANGE FACTOR FOR RAB5"/>
    <property type="match status" value="1"/>
</dbReference>
<dbReference type="GO" id="GO:0003677">
    <property type="term" value="F:DNA binding"/>
    <property type="evidence" value="ECO:0007669"/>
    <property type="project" value="InterPro"/>
</dbReference>
<evidence type="ECO:0000256" key="1">
    <source>
        <dbReference type="ARBA" id="ARBA00022723"/>
    </source>
</evidence>
<dbReference type="Gene3D" id="1.20.1050.80">
    <property type="entry name" value="VPS9 domain"/>
    <property type="match status" value="1"/>
</dbReference>
<dbReference type="GO" id="GO:0008270">
    <property type="term" value="F:zinc ion binding"/>
    <property type="evidence" value="ECO:0007669"/>
    <property type="project" value="UniProtKB-KW"/>
</dbReference>
<dbReference type="GO" id="GO:0005829">
    <property type="term" value="C:cytosol"/>
    <property type="evidence" value="ECO:0007669"/>
    <property type="project" value="TreeGrafter"/>
</dbReference>
<keyword evidence="3" id="KW-0862">Zinc</keyword>
<feature type="domain" description="A20-type" evidence="5">
    <location>
        <begin position="17"/>
        <end position="51"/>
    </location>
</feature>
<dbReference type="AlphaFoldDB" id="A0A087UJC7"/>
<keyword evidence="2" id="KW-0863">Zinc-finger</keyword>
<evidence type="ECO:0000259" key="6">
    <source>
        <dbReference type="PROSITE" id="PS51205"/>
    </source>
</evidence>
<dbReference type="Gene3D" id="1.10.246.120">
    <property type="match status" value="1"/>
</dbReference>
<dbReference type="OMA" id="FMANRCE"/>
<evidence type="ECO:0000256" key="2">
    <source>
        <dbReference type="ARBA" id="ARBA00022771"/>
    </source>
</evidence>